<sequence length="539" mass="60695">MPELPSEIWSQIFDLAADEDILFLPGIPTAMAESAWYRDIIVNEWRLRSPREAMNVLQRRSYATKKAIISTCRQWRGVGSEFLFRCLYFSDPAKMISLSTFLDVTSDPQTTSPTWWTRRMHVSRYHPSPSRSATIEDMDTALISVVSQCPNLEIFVIERPMGNAFGPVVDALATHAFRKLHTVQWNVPGEALAKVIWALDSLPLLLAVHLDFETPVPSIHEIANLGSAANLPITLPFLKQLSLRGYVEEIVEQCTDWDLPALCNLSVDSGTSVQDIPDIVEFLKNHGPNLSLLDLNVSPHLDVRTILDLCPNLSTFTFNADWRVMPHDDVASELTTRPHQNITTIGLHGLSHAFGVGFAAAIITLDPVRSRVTCRSNDLNVAALNKMNFPKLQRVRALSRNMLSDLNKENGPSMENGGYERWNKWWNRFASFGIRLEDCTGQVLGTLPDEDPEGSQEDDESEEEEEEEEDDEEEDDDEDDDDSEGWGSEINESSFPALPAGNGRTMELTRLLQEVRAMNEGRDEKLIARIRIERPPSPE</sequence>
<feature type="region of interest" description="Disordered" evidence="1">
    <location>
        <begin position="517"/>
        <end position="539"/>
    </location>
</feature>
<dbReference type="EMBL" id="KN831793">
    <property type="protein sequence ID" value="KIM38035.1"/>
    <property type="molecule type" value="Genomic_DNA"/>
</dbReference>
<protein>
    <submittedName>
        <fullName evidence="2">Uncharacterized protein</fullName>
    </submittedName>
</protein>
<dbReference type="AlphaFoldDB" id="A0A0C3BMX3"/>
<evidence type="ECO:0000313" key="3">
    <source>
        <dbReference type="Proteomes" id="UP000053424"/>
    </source>
</evidence>
<keyword evidence="3" id="KW-1185">Reference proteome</keyword>
<feature type="region of interest" description="Disordered" evidence="1">
    <location>
        <begin position="443"/>
        <end position="503"/>
    </location>
</feature>
<organism evidence="2 3">
    <name type="scientific">Hebeloma cylindrosporum</name>
    <dbReference type="NCBI Taxonomy" id="76867"/>
    <lineage>
        <taxon>Eukaryota</taxon>
        <taxon>Fungi</taxon>
        <taxon>Dikarya</taxon>
        <taxon>Basidiomycota</taxon>
        <taxon>Agaricomycotina</taxon>
        <taxon>Agaricomycetes</taxon>
        <taxon>Agaricomycetidae</taxon>
        <taxon>Agaricales</taxon>
        <taxon>Agaricineae</taxon>
        <taxon>Hymenogastraceae</taxon>
        <taxon>Hebeloma</taxon>
    </lineage>
</organism>
<accession>A0A0C3BMX3</accession>
<dbReference type="STRING" id="686832.A0A0C3BMX3"/>
<reference evidence="3" key="2">
    <citation type="submission" date="2015-01" db="EMBL/GenBank/DDBJ databases">
        <title>Evolutionary Origins and Diversification of the Mycorrhizal Mutualists.</title>
        <authorList>
            <consortium name="DOE Joint Genome Institute"/>
            <consortium name="Mycorrhizal Genomics Consortium"/>
            <person name="Kohler A."/>
            <person name="Kuo A."/>
            <person name="Nagy L.G."/>
            <person name="Floudas D."/>
            <person name="Copeland A."/>
            <person name="Barry K.W."/>
            <person name="Cichocki N."/>
            <person name="Veneault-Fourrey C."/>
            <person name="LaButti K."/>
            <person name="Lindquist E.A."/>
            <person name="Lipzen A."/>
            <person name="Lundell T."/>
            <person name="Morin E."/>
            <person name="Murat C."/>
            <person name="Riley R."/>
            <person name="Ohm R."/>
            <person name="Sun H."/>
            <person name="Tunlid A."/>
            <person name="Henrissat B."/>
            <person name="Grigoriev I.V."/>
            <person name="Hibbett D.S."/>
            <person name="Martin F."/>
        </authorList>
    </citation>
    <scope>NUCLEOTIDE SEQUENCE [LARGE SCALE GENOMIC DNA]</scope>
    <source>
        <strain evidence="3">h7</strain>
    </source>
</reference>
<dbReference type="Proteomes" id="UP000053424">
    <property type="component" value="Unassembled WGS sequence"/>
</dbReference>
<dbReference type="OrthoDB" id="5345779at2759"/>
<evidence type="ECO:0000313" key="2">
    <source>
        <dbReference type="EMBL" id="KIM38035.1"/>
    </source>
</evidence>
<gene>
    <name evidence="2" type="ORF">M413DRAFT_448073</name>
</gene>
<reference evidence="2 3" key="1">
    <citation type="submission" date="2014-04" db="EMBL/GenBank/DDBJ databases">
        <authorList>
            <consortium name="DOE Joint Genome Institute"/>
            <person name="Kuo A."/>
            <person name="Gay G."/>
            <person name="Dore J."/>
            <person name="Kohler A."/>
            <person name="Nagy L.G."/>
            <person name="Floudas D."/>
            <person name="Copeland A."/>
            <person name="Barry K.W."/>
            <person name="Cichocki N."/>
            <person name="Veneault-Fourrey C."/>
            <person name="LaButti K."/>
            <person name="Lindquist E.A."/>
            <person name="Lipzen A."/>
            <person name="Lundell T."/>
            <person name="Morin E."/>
            <person name="Murat C."/>
            <person name="Sun H."/>
            <person name="Tunlid A."/>
            <person name="Henrissat B."/>
            <person name="Grigoriev I.V."/>
            <person name="Hibbett D.S."/>
            <person name="Martin F."/>
            <person name="Nordberg H.P."/>
            <person name="Cantor M.N."/>
            <person name="Hua S.X."/>
        </authorList>
    </citation>
    <scope>NUCLEOTIDE SEQUENCE [LARGE SCALE GENOMIC DNA]</scope>
    <source>
        <strain evidence="3">h7</strain>
    </source>
</reference>
<name>A0A0C3BMX3_HEBCY</name>
<feature type="compositionally biased region" description="Acidic residues" evidence="1">
    <location>
        <begin position="448"/>
        <end position="484"/>
    </location>
</feature>
<proteinExistence type="predicted"/>
<evidence type="ECO:0000256" key="1">
    <source>
        <dbReference type="SAM" id="MobiDB-lite"/>
    </source>
</evidence>
<dbReference type="HOGENOM" id="CLU_011577_1_0_1"/>